<dbReference type="InterPro" id="IPR020846">
    <property type="entry name" value="MFS_dom"/>
</dbReference>
<evidence type="ECO:0000256" key="2">
    <source>
        <dbReference type="ARBA" id="ARBA00022448"/>
    </source>
</evidence>
<dbReference type="RefSeq" id="WP_184473758.1">
    <property type="nucleotide sequence ID" value="NZ_JACHOV010000001.1"/>
</dbReference>
<feature type="transmembrane region" description="Helical" evidence="9">
    <location>
        <begin position="20"/>
        <end position="41"/>
    </location>
</feature>
<dbReference type="PANTHER" id="PTHR23513:SF9">
    <property type="entry name" value="ENTEROBACTIN EXPORTER ENTS"/>
    <property type="match status" value="1"/>
</dbReference>
<keyword evidence="5 9" id="KW-1133">Transmembrane helix</keyword>
<dbReference type="Gene3D" id="1.20.1250.20">
    <property type="entry name" value="MFS general substrate transporter like domains"/>
    <property type="match status" value="1"/>
</dbReference>
<evidence type="ECO:0000256" key="9">
    <source>
        <dbReference type="SAM" id="Phobius"/>
    </source>
</evidence>
<evidence type="ECO:0000256" key="7">
    <source>
        <dbReference type="ARBA" id="ARBA00038075"/>
    </source>
</evidence>
<comment type="similarity">
    <text evidence="7">Belongs to the major facilitator superfamily. Drug:H(+) antiporter-3 (DHA3) (TC 2.A.1.21) family.</text>
</comment>
<keyword evidence="6 9" id="KW-0472">Membrane</keyword>
<dbReference type="InterPro" id="IPR011701">
    <property type="entry name" value="MFS"/>
</dbReference>
<dbReference type="CDD" id="cd06173">
    <property type="entry name" value="MFS_MefA_like"/>
    <property type="match status" value="1"/>
</dbReference>
<feature type="transmembrane region" description="Helical" evidence="9">
    <location>
        <begin position="296"/>
        <end position="315"/>
    </location>
</feature>
<reference evidence="11 12" key="1">
    <citation type="submission" date="2020-08" db="EMBL/GenBank/DDBJ databases">
        <title>Genomic Encyclopedia of Type Strains, Phase IV (KMG-IV): sequencing the most valuable type-strain genomes for metagenomic binning, comparative biology and taxonomic classification.</title>
        <authorList>
            <person name="Goeker M."/>
        </authorList>
    </citation>
    <scope>NUCLEOTIDE SEQUENCE [LARGE SCALE GENOMIC DNA]</scope>
    <source>
        <strain evidence="11 12">DSM 7465</strain>
    </source>
</reference>
<name>A0A840HQM1_9SPHN</name>
<evidence type="ECO:0000256" key="8">
    <source>
        <dbReference type="ARBA" id="ARBA00040914"/>
    </source>
</evidence>
<evidence type="ECO:0000256" key="4">
    <source>
        <dbReference type="ARBA" id="ARBA00022692"/>
    </source>
</evidence>
<feature type="transmembrane region" description="Helical" evidence="9">
    <location>
        <begin position="53"/>
        <end position="74"/>
    </location>
</feature>
<sequence>MSEGTTDHPIKIPAFRAYLIGRLSAVLSQYAMMLAIGWQAYNIARETMSTSASAAQLGLIGLAQFMPLFLLTPLTGWVADHYDRRVVARWSLSLLIICAATLGTATYEGWVSLPLIFTIAVFLGVARAFNGPALSALAPNLVPRATLPQAIAIGSVAWQAGMIIGPALGGYTYAVAPEAAYGFSVLLFIIALFCMFLIGKVPQPERDRSRHPIAQMLDGIAYVRRNRLVFAAITLDLFAVLLAGATALLPVYARDILHVGSTGLGHLAAAPAFGAATTALWFSFKPLKSDVGLKMLGAVIIFGLATILFGLSTWVPLSLACLVTLGCADMFSVYVRQSLIQLHTPDEMRGRVGSVSQLTISASNELGEAESGFLAALVGPVAAVVLGGLGAIAITLAWARIFPELRLARTFDPPETEADRRLKAQESTT</sequence>
<dbReference type="GO" id="GO:0005886">
    <property type="term" value="C:plasma membrane"/>
    <property type="evidence" value="ECO:0007669"/>
    <property type="project" value="UniProtKB-SubCell"/>
</dbReference>
<accession>A0A840HQM1</accession>
<evidence type="ECO:0000259" key="10">
    <source>
        <dbReference type="PROSITE" id="PS50850"/>
    </source>
</evidence>
<keyword evidence="12" id="KW-1185">Reference proteome</keyword>
<keyword evidence="4 9" id="KW-0812">Transmembrane</keyword>
<evidence type="ECO:0000256" key="1">
    <source>
        <dbReference type="ARBA" id="ARBA00004651"/>
    </source>
</evidence>
<evidence type="ECO:0000313" key="12">
    <source>
        <dbReference type="Proteomes" id="UP000575068"/>
    </source>
</evidence>
<evidence type="ECO:0000313" key="11">
    <source>
        <dbReference type="EMBL" id="MBB4639898.1"/>
    </source>
</evidence>
<dbReference type="GO" id="GO:0022857">
    <property type="term" value="F:transmembrane transporter activity"/>
    <property type="evidence" value="ECO:0007669"/>
    <property type="project" value="InterPro"/>
</dbReference>
<feature type="transmembrane region" description="Helical" evidence="9">
    <location>
        <begin position="179"/>
        <end position="198"/>
    </location>
</feature>
<evidence type="ECO:0000256" key="6">
    <source>
        <dbReference type="ARBA" id="ARBA00023136"/>
    </source>
</evidence>
<keyword evidence="2" id="KW-0813">Transport</keyword>
<feature type="transmembrane region" description="Helical" evidence="9">
    <location>
        <begin position="228"/>
        <end position="252"/>
    </location>
</feature>
<protein>
    <recommendedName>
        <fullName evidence="8">Multidrug efflux pump Tap</fullName>
    </recommendedName>
</protein>
<feature type="transmembrane region" description="Helical" evidence="9">
    <location>
        <begin position="373"/>
        <end position="399"/>
    </location>
</feature>
<proteinExistence type="inferred from homology"/>
<dbReference type="Proteomes" id="UP000575068">
    <property type="component" value="Unassembled WGS sequence"/>
</dbReference>
<dbReference type="PROSITE" id="PS50850">
    <property type="entry name" value="MFS"/>
    <property type="match status" value="1"/>
</dbReference>
<feature type="transmembrane region" description="Helical" evidence="9">
    <location>
        <begin position="264"/>
        <end position="284"/>
    </location>
</feature>
<dbReference type="Pfam" id="PF07690">
    <property type="entry name" value="MFS_1"/>
    <property type="match status" value="1"/>
</dbReference>
<dbReference type="EMBL" id="JACHOV010000001">
    <property type="protein sequence ID" value="MBB4639898.1"/>
    <property type="molecule type" value="Genomic_DNA"/>
</dbReference>
<organism evidence="11 12">
    <name type="scientific">Rhizorhapis suberifaciens</name>
    <name type="common">corky root of lettuce</name>
    <dbReference type="NCBI Taxonomy" id="13656"/>
    <lineage>
        <taxon>Bacteria</taxon>
        <taxon>Pseudomonadati</taxon>
        <taxon>Pseudomonadota</taxon>
        <taxon>Alphaproteobacteria</taxon>
        <taxon>Sphingomonadales</taxon>
        <taxon>Sphingomonadaceae</taxon>
        <taxon>Rhizorhapis</taxon>
    </lineage>
</organism>
<dbReference type="SUPFAM" id="SSF103473">
    <property type="entry name" value="MFS general substrate transporter"/>
    <property type="match status" value="1"/>
</dbReference>
<feature type="domain" description="Major facilitator superfamily (MFS) profile" evidence="10">
    <location>
        <begin position="1"/>
        <end position="202"/>
    </location>
</feature>
<feature type="transmembrane region" description="Helical" evidence="9">
    <location>
        <begin position="111"/>
        <end position="129"/>
    </location>
</feature>
<evidence type="ECO:0000256" key="3">
    <source>
        <dbReference type="ARBA" id="ARBA00022475"/>
    </source>
</evidence>
<evidence type="ECO:0000256" key="5">
    <source>
        <dbReference type="ARBA" id="ARBA00022989"/>
    </source>
</evidence>
<dbReference type="PANTHER" id="PTHR23513">
    <property type="entry name" value="INTEGRAL MEMBRANE EFFLUX PROTEIN-RELATED"/>
    <property type="match status" value="1"/>
</dbReference>
<feature type="transmembrane region" description="Helical" evidence="9">
    <location>
        <begin position="86"/>
        <end position="105"/>
    </location>
</feature>
<gene>
    <name evidence="11" type="ORF">HNQ99_000178</name>
</gene>
<comment type="caution">
    <text evidence="11">The sequence shown here is derived from an EMBL/GenBank/DDBJ whole genome shotgun (WGS) entry which is preliminary data.</text>
</comment>
<keyword evidence="3" id="KW-1003">Cell membrane</keyword>
<feature type="transmembrane region" description="Helical" evidence="9">
    <location>
        <begin position="150"/>
        <end position="173"/>
    </location>
</feature>
<dbReference type="AlphaFoldDB" id="A0A840HQM1"/>
<comment type="subcellular location">
    <subcellularLocation>
        <location evidence="1">Cell membrane</location>
        <topology evidence="1">Multi-pass membrane protein</topology>
    </subcellularLocation>
</comment>
<dbReference type="InterPro" id="IPR036259">
    <property type="entry name" value="MFS_trans_sf"/>
</dbReference>